<dbReference type="eggNOG" id="KOG0743">
    <property type="taxonomic scope" value="Eukaryota"/>
</dbReference>
<feature type="compositionally biased region" description="Basic and acidic residues" evidence="5">
    <location>
        <begin position="302"/>
        <end position="319"/>
    </location>
</feature>
<dbReference type="STRING" id="242507.G4MM29"/>
<dbReference type="GO" id="GO:0016887">
    <property type="term" value="F:ATP hydrolysis activity"/>
    <property type="evidence" value="ECO:0007669"/>
    <property type="project" value="InterPro"/>
</dbReference>
<dbReference type="GeneID" id="5051387"/>
<feature type="domain" description="BCS1 N-terminal" evidence="7">
    <location>
        <begin position="3"/>
        <end position="192"/>
    </location>
</feature>
<evidence type="ECO:0000256" key="1">
    <source>
        <dbReference type="ARBA" id="ARBA00004434"/>
    </source>
</evidence>
<dbReference type="Proteomes" id="UP000009058">
    <property type="component" value="Chromosome 1"/>
</dbReference>
<dbReference type="InterPro" id="IPR003959">
    <property type="entry name" value="ATPase_AAA_core"/>
</dbReference>
<dbReference type="Pfam" id="PF00004">
    <property type="entry name" value="AAA"/>
    <property type="match status" value="1"/>
</dbReference>
<evidence type="ECO:0000256" key="5">
    <source>
        <dbReference type="SAM" id="MobiDB-lite"/>
    </source>
</evidence>
<sequence length="609" mass="67414">MGRILSQPSPGWSLRGYGDEVCKEQLLIKASVPAEDRLYVDVINYLSSEDLAKKRTGTLVARTETADRCIVPFWHQKTTRDDSHDCQIIYTSKFGTRFFCHDGKPLFLRLRFAKPSGPQNSRKPDANEELLEILCLGWSRDPIDKFLRHCHKFRQGQRKGSVAVYIHRGSDFGSRAFWDTTIVKPQRPLSTVYLDEGEKSRLVEDIREYLRPQTRNFYRDRGVPYRRGYLLHGPPGTGKSSLSLALASEFNLDVYILEIPSLRSDIELKALFTQLPQRCIVLLEDVDAIGLQRRRALSNSDLENKSDSEDEHSDSVEKRSGCSLSGLLNLLDGVASPEGRILVITTNAIEKLDTALFRDGRVDIKVYLGNMDKESARLMFKTMYQLQSETLPSVQIDNSTKQQSCYRRQRKPRLLVDRTPVGTGLDGGEGLVGMVNGGVHGACTVVNCYAIPDIVGSRIGSVPSTTHSELAALVATLQISVVVIGARHAQHLHGRGDLLGGLRKKNACWGNLCAIQGPISRQSIVIKSREVPGQAVAKANSLEDVTLKEGPGRCVGSNGVKHNSATEDACPNYDNVFTRGGYFYCTTSHSVQAWAQLCVNAGVSTGDCN</sequence>
<dbReference type="Pfam" id="PF08740">
    <property type="entry name" value="BCS1_N"/>
    <property type="match status" value="1"/>
</dbReference>
<comment type="subcellular location">
    <subcellularLocation>
        <location evidence="1">Mitochondrion inner membrane</location>
        <topology evidence="1">Single-pass membrane protein</topology>
    </subcellularLocation>
</comment>
<dbReference type="PANTHER" id="PTHR23070">
    <property type="entry name" value="BCS1 AAA-TYPE ATPASE"/>
    <property type="match status" value="1"/>
</dbReference>
<feature type="domain" description="AAA+ ATPase" evidence="6">
    <location>
        <begin position="225"/>
        <end position="372"/>
    </location>
</feature>
<dbReference type="VEuPathDB" id="FungiDB:MGG_14588"/>
<keyword evidence="3" id="KW-0472">Membrane</keyword>
<keyword evidence="3" id="KW-0999">Mitochondrion inner membrane</keyword>
<keyword evidence="4" id="KW-0067">ATP-binding</keyword>
<accession>G4MM29</accession>
<dbReference type="RefSeq" id="XP_003709526.1">
    <property type="nucleotide sequence ID" value="XM_003709478.1"/>
</dbReference>
<keyword evidence="3" id="KW-0496">Mitochondrion</keyword>
<dbReference type="KEGG" id="mgr:MGG_14588"/>
<dbReference type="EMBL" id="CM001231">
    <property type="protein sequence ID" value="EHA56914.1"/>
    <property type="molecule type" value="Genomic_DNA"/>
</dbReference>
<evidence type="ECO:0000256" key="3">
    <source>
        <dbReference type="ARBA" id="ARBA00022792"/>
    </source>
</evidence>
<evidence type="ECO:0000256" key="4">
    <source>
        <dbReference type="RuleBase" id="RU003651"/>
    </source>
</evidence>
<evidence type="ECO:0000256" key="2">
    <source>
        <dbReference type="ARBA" id="ARBA00007448"/>
    </source>
</evidence>
<keyword evidence="9" id="KW-1185">Reference proteome</keyword>
<dbReference type="HOGENOM" id="CLU_448393_0_0_1"/>
<dbReference type="OrthoDB" id="10251412at2759"/>
<dbReference type="InterPro" id="IPR050747">
    <property type="entry name" value="Mitochondrial_chaperone_BCS1"/>
</dbReference>
<dbReference type="GO" id="GO:0005524">
    <property type="term" value="F:ATP binding"/>
    <property type="evidence" value="ECO:0007669"/>
    <property type="project" value="UniProtKB-KW"/>
</dbReference>
<evidence type="ECO:0000259" key="7">
    <source>
        <dbReference type="SMART" id="SM01024"/>
    </source>
</evidence>
<dbReference type="SMR" id="G4MM29"/>
<evidence type="ECO:0000313" key="9">
    <source>
        <dbReference type="Proteomes" id="UP000009058"/>
    </source>
</evidence>
<dbReference type="Gene3D" id="3.40.50.300">
    <property type="entry name" value="P-loop containing nucleotide triphosphate hydrolases"/>
    <property type="match status" value="1"/>
</dbReference>
<dbReference type="InterPro" id="IPR014851">
    <property type="entry name" value="BCS1_N"/>
</dbReference>
<dbReference type="SMART" id="SM00382">
    <property type="entry name" value="AAA"/>
    <property type="match status" value="1"/>
</dbReference>
<gene>
    <name evidence="8" type="ORF">MGG_14588</name>
</gene>
<comment type="similarity">
    <text evidence="2">Belongs to the AAA ATPase family. BCS1 subfamily.</text>
</comment>
<dbReference type="AlphaFoldDB" id="G4MM29"/>
<dbReference type="InterPro" id="IPR003593">
    <property type="entry name" value="AAA+_ATPase"/>
</dbReference>
<reference evidence="8 9" key="1">
    <citation type="journal article" date="2005" name="Nature">
        <title>The genome sequence of the rice blast fungus Magnaporthe grisea.</title>
        <authorList>
            <person name="Dean R.A."/>
            <person name="Talbot N.J."/>
            <person name="Ebbole D.J."/>
            <person name="Farman M.L."/>
            <person name="Mitchell T.K."/>
            <person name="Orbach M.J."/>
            <person name="Thon M."/>
            <person name="Kulkarni R."/>
            <person name="Xu J.R."/>
            <person name="Pan H."/>
            <person name="Read N.D."/>
            <person name="Lee Y.H."/>
            <person name="Carbone I."/>
            <person name="Brown D."/>
            <person name="Oh Y.Y."/>
            <person name="Donofrio N."/>
            <person name="Jeong J.S."/>
            <person name="Soanes D.M."/>
            <person name="Djonovic S."/>
            <person name="Kolomiets E."/>
            <person name="Rehmeyer C."/>
            <person name="Li W."/>
            <person name="Harding M."/>
            <person name="Kim S."/>
            <person name="Lebrun M.H."/>
            <person name="Bohnert H."/>
            <person name="Coughlan S."/>
            <person name="Butler J."/>
            <person name="Calvo S."/>
            <person name="Ma L.J."/>
            <person name="Nicol R."/>
            <person name="Purcell S."/>
            <person name="Nusbaum C."/>
            <person name="Galagan J.E."/>
            <person name="Birren B.W."/>
        </authorList>
    </citation>
    <scope>NUCLEOTIDE SEQUENCE [LARGE SCALE GENOMIC DNA]</scope>
    <source>
        <strain evidence="9">70-15 / ATCC MYA-4617 / FGSC 8958</strain>
    </source>
</reference>
<name>G4MM29_PYRO7</name>
<keyword evidence="4" id="KW-0547">Nucleotide-binding</keyword>
<evidence type="ECO:0000259" key="6">
    <source>
        <dbReference type="SMART" id="SM00382"/>
    </source>
</evidence>
<organism evidence="8 9">
    <name type="scientific">Pyricularia oryzae (strain 70-15 / ATCC MYA-4617 / FGSC 8958)</name>
    <name type="common">Rice blast fungus</name>
    <name type="synonym">Magnaporthe oryzae</name>
    <dbReference type="NCBI Taxonomy" id="242507"/>
    <lineage>
        <taxon>Eukaryota</taxon>
        <taxon>Fungi</taxon>
        <taxon>Dikarya</taxon>
        <taxon>Ascomycota</taxon>
        <taxon>Pezizomycotina</taxon>
        <taxon>Sordariomycetes</taxon>
        <taxon>Sordariomycetidae</taxon>
        <taxon>Magnaporthales</taxon>
        <taxon>Pyriculariaceae</taxon>
        <taxon>Pyricularia</taxon>
    </lineage>
</organism>
<feature type="region of interest" description="Disordered" evidence="5">
    <location>
        <begin position="300"/>
        <end position="319"/>
    </location>
</feature>
<dbReference type="SUPFAM" id="SSF52540">
    <property type="entry name" value="P-loop containing nucleoside triphosphate hydrolases"/>
    <property type="match status" value="1"/>
</dbReference>
<evidence type="ECO:0000313" key="8">
    <source>
        <dbReference type="EMBL" id="EHA56914.1"/>
    </source>
</evidence>
<dbReference type="InParanoid" id="G4MM29"/>
<dbReference type="SMART" id="SM01024">
    <property type="entry name" value="BCS1_N"/>
    <property type="match status" value="1"/>
</dbReference>
<protein>
    <submittedName>
        <fullName evidence="8">Mitochondrial chaperone bcs1</fullName>
    </submittedName>
</protein>
<dbReference type="PROSITE" id="PS00674">
    <property type="entry name" value="AAA"/>
    <property type="match status" value="1"/>
</dbReference>
<dbReference type="InterPro" id="IPR003960">
    <property type="entry name" value="ATPase_AAA_CS"/>
</dbReference>
<reference key="2">
    <citation type="submission" date="2011-05" db="EMBL/GenBank/DDBJ databases">
        <title>The Genome Sequence of Magnaporthe oryzae 70-15.</title>
        <authorList>
            <consortium name="The Broad Institute Genome Sequencing Platform"/>
            <person name="Ma L.-J."/>
            <person name="Dead R."/>
            <person name="Young S.K."/>
            <person name="Zeng Q."/>
            <person name="Gargeya S."/>
            <person name="Fitzgerald M."/>
            <person name="Haas B."/>
            <person name="Abouelleil A."/>
            <person name="Alvarado L."/>
            <person name="Arachchi H.M."/>
            <person name="Berlin A."/>
            <person name="Brown A."/>
            <person name="Chapman S.B."/>
            <person name="Chen Z."/>
            <person name="Dunbar C."/>
            <person name="Freedman E."/>
            <person name="Gearin G."/>
            <person name="Gellesch M."/>
            <person name="Goldberg J."/>
            <person name="Griggs A."/>
            <person name="Gujja S."/>
            <person name="Heiman D."/>
            <person name="Howarth C."/>
            <person name="Larson L."/>
            <person name="Lui A."/>
            <person name="MacDonald P.J.P."/>
            <person name="Mehta T."/>
            <person name="Montmayeur A."/>
            <person name="Murphy C."/>
            <person name="Neiman D."/>
            <person name="Pearson M."/>
            <person name="Priest M."/>
            <person name="Roberts A."/>
            <person name="Saif S."/>
            <person name="Shea T."/>
            <person name="Shenoy N."/>
            <person name="Sisk P."/>
            <person name="Stolte C."/>
            <person name="Sykes S."/>
            <person name="Yandava C."/>
            <person name="Wortman J."/>
            <person name="Nusbaum C."/>
            <person name="Birren B."/>
        </authorList>
    </citation>
    <scope>NUCLEOTIDE SEQUENCE</scope>
    <source>
        <strain>70-15</strain>
    </source>
</reference>
<dbReference type="GO" id="GO:0005743">
    <property type="term" value="C:mitochondrial inner membrane"/>
    <property type="evidence" value="ECO:0007669"/>
    <property type="project" value="UniProtKB-SubCell"/>
</dbReference>
<dbReference type="InterPro" id="IPR027417">
    <property type="entry name" value="P-loop_NTPase"/>
</dbReference>
<proteinExistence type="inferred from homology"/>